<dbReference type="Gene3D" id="1.20.5.340">
    <property type="match status" value="1"/>
</dbReference>
<feature type="coiled-coil region" evidence="1">
    <location>
        <begin position="5"/>
        <end position="60"/>
    </location>
</feature>
<name>A0A1W6STC1_9PROT</name>
<organism evidence="2 3">
    <name type="scientific">Nitrosospira lacus</name>
    <dbReference type="NCBI Taxonomy" id="1288494"/>
    <lineage>
        <taxon>Bacteria</taxon>
        <taxon>Pseudomonadati</taxon>
        <taxon>Pseudomonadota</taxon>
        <taxon>Betaproteobacteria</taxon>
        <taxon>Nitrosomonadales</taxon>
        <taxon>Nitrosomonadaceae</taxon>
        <taxon>Nitrosospira</taxon>
    </lineage>
</organism>
<dbReference type="Proteomes" id="UP000012179">
    <property type="component" value="Chromosome"/>
</dbReference>
<evidence type="ECO:0008006" key="4">
    <source>
        <dbReference type="Google" id="ProtNLM"/>
    </source>
</evidence>
<gene>
    <name evidence="2" type="ORF">EBAPG3_005245</name>
</gene>
<keyword evidence="3" id="KW-1185">Reference proteome</keyword>
<sequence>MESELNSLEEKINQFVRLCQQLRSENIQLRQQLASAASENKHLSEKINAAAGRLEALLTQLPGNEE</sequence>
<dbReference type="OrthoDB" id="9181920at2"/>
<proteinExistence type="predicted"/>
<dbReference type="eggNOG" id="ENOG5033A0Q">
    <property type="taxonomic scope" value="Bacteria"/>
</dbReference>
<protein>
    <recommendedName>
        <fullName evidence="4">DUF904 domain-containing protein</fullName>
    </recommendedName>
</protein>
<evidence type="ECO:0000313" key="3">
    <source>
        <dbReference type="Proteomes" id="UP000012179"/>
    </source>
</evidence>
<dbReference type="AlphaFoldDB" id="A0A1W6STC1"/>
<keyword evidence="1" id="KW-0175">Coiled coil</keyword>
<evidence type="ECO:0000256" key="1">
    <source>
        <dbReference type="SAM" id="Coils"/>
    </source>
</evidence>
<dbReference type="KEGG" id="nlc:EBAPG3_005245"/>
<accession>A0A1W6STC1</accession>
<reference evidence="2 3" key="1">
    <citation type="journal article" date="2015" name="Int. J. Syst. Evol. Microbiol.">
        <title>Nitrosospira lacus sp. nov., a psychrotolerant, ammonia-oxidizing bacterium from sandy lake sediment.</title>
        <authorList>
            <person name="Urakawa H."/>
            <person name="Garcia J.C."/>
            <person name="Nielsen J.L."/>
            <person name="Le V.Q."/>
            <person name="Kozlowski J.A."/>
            <person name="Stein L.Y."/>
            <person name="Lim C.K."/>
            <person name="Pommerening-Roser A."/>
            <person name="Martens-Habbena W."/>
            <person name="Stahl D.A."/>
            <person name="Klotz M.G."/>
        </authorList>
    </citation>
    <scope>NUCLEOTIDE SEQUENCE [LARGE SCALE GENOMIC DNA]</scope>
    <source>
        <strain evidence="2 3">APG3</strain>
    </source>
</reference>
<evidence type="ECO:0000313" key="2">
    <source>
        <dbReference type="EMBL" id="ARO89029.1"/>
    </source>
</evidence>
<dbReference type="EMBL" id="CP021106">
    <property type="protein sequence ID" value="ARO89029.1"/>
    <property type="molecule type" value="Genomic_DNA"/>
</dbReference>